<dbReference type="GO" id="GO:0009276">
    <property type="term" value="C:Gram-negative-bacterium-type cell wall"/>
    <property type="evidence" value="ECO:0007669"/>
    <property type="project" value="InterPro"/>
</dbReference>
<evidence type="ECO:0000256" key="4">
    <source>
        <dbReference type="ARBA" id="ARBA00022519"/>
    </source>
</evidence>
<keyword evidence="13 14" id="KW-0739">Sodium transport</keyword>
<evidence type="ECO:0000256" key="7">
    <source>
        <dbReference type="ARBA" id="ARBA00022989"/>
    </source>
</evidence>
<evidence type="ECO:0000256" key="11">
    <source>
        <dbReference type="ARBA" id="ARBA00023075"/>
    </source>
</evidence>
<dbReference type="NCBIfam" id="TIGR01940">
    <property type="entry name" value="nqrE"/>
    <property type="match status" value="1"/>
</dbReference>
<dbReference type="EMBL" id="CP036265">
    <property type="protein sequence ID" value="QDT16710.1"/>
    <property type="molecule type" value="Genomic_DNA"/>
</dbReference>
<feature type="transmembrane region" description="Helical" evidence="14">
    <location>
        <begin position="126"/>
        <end position="148"/>
    </location>
</feature>
<feature type="transmembrane region" description="Helical" evidence="14">
    <location>
        <begin position="95"/>
        <end position="114"/>
    </location>
</feature>
<accession>A0A517PBG8</accession>
<dbReference type="EC" id="7.2.1.1" evidence="14"/>
<reference evidence="15 16" key="1">
    <citation type="submission" date="2019-02" db="EMBL/GenBank/DDBJ databases">
        <title>Deep-cultivation of Planctomycetes and their phenomic and genomic characterization uncovers novel biology.</title>
        <authorList>
            <person name="Wiegand S."/>
            <person name="Jogler M."/>
            <person name="Boedeker C."/>
            <person name="Pinto D."/>
            <person name="Vollmers J."/>
            <person name="Rivas-Marin E."/>
            <person name="Kohn T."/>
            <person name="Peeters S.H."/>
            <person name="Heuer A."/>
            <person name="Rast P."/>
            <person name="Oberbeckmann S."/>
            <person name="Bunk B."/>
            <person name="Jeske O."/>
            <person name="Meyerdierks A."/>
            <person name="Storesund J.E."/>
            <person name="Kallscheuer N."/>
            <person name="Luecker S."/>
            <person name="Lage O.M."/>
            <person name="Pohl T."/>
            <person name="Merkel B.J."/>
            <person name="Hornburger P."/>
            <person name="Mueller R.-W."/>
            <person name="Bruemmer F."/>
            <person name="Labrenz M."/>
            <person name="Spormann A.M."/>
            <person name="Op den Camp H."/>
            <person name="Overmann J."/>
            <person name="Amann R."/>
            <person name="Jetten M.S.M."/>
            <person name="Mascher T."/>
            <person name="Medema M.H."/>
            <person name="Devos D.P."/>
            <person name="Kaster A.-K."/>
            <person name="Ovreas L."/>
            <person name="Rohde M."/>
            <person name="Galperin M.Y."/>
            <person name="Jogler C."/>
        </authorList>
    </citation>
    <scope>NUCLEOTIDE SEQUENCE [LARGE SCALE GENOMIC DNA]</scope>
    <source>
        <strain evidence="15 16">CA12</strain>
    </source>
</reference>
<dbReference type="InterPro" id="IPR050133">
    <property type="entry name" value="NqrDE/RnfAE_oxidrdctase"/>
</dbReference>
<dbReference type="InterPro" id="IPR003667">
    <property type="entry name" value="NqrDE/RnfAE"/>
</dbReference>
<evidence type="ECO:0000256" key="5">
    <source>
        <dbReference type="ARBA" id="ARBA00022692"/>
    </source>
</evidence>
<comment type="subcellular location">
    <subcellularLocation>
        <location evidence="14">Cell membrane</location>
        <topology evidence="14">Multi-pass membrane protein</topology>
    </subcellularLocation>
    <subcellularLocation>
        <location evidence="1">Endomembrane system</location>
        <topology evidence="1">Multi-pass membrane protein</topology>
    </subcellularLocation>
</comment>
<dbReference type="PIRSF" id="PIRSF006102">
    <property type="entry name" value="NQR_DE"/>
    <property type="match status" value="1"/>
</dbReference>
<dbReference type="InterPro" id="IPR010967">
    <property type="entry name" value="NqrE"/>
</dbReference>
<comment type="subunit">
    <text evidence="14">Composed of six subunits; NqrA, NqrB, NqrC, NqrD, NqrE and NqrF.</text>
</comment>
<comment type="similarity">
    <text evidence="14">Belongs to the NqrDE/RnfAE family.</text>
</comment>
<feature type="transmembrane region" description="Helical" evidence="14">
    <location>
        <begin position="160"/>
        <end position="180"/>
    </location>
</feature>
<evidence type="ECO:0000256" key="8">
    <source>
        <dbReference type="ARBA" id="ARBA00023027"/>
    </source>
</evidence>
<keyword evidence="11 14" id="KW-0830">Ubiquinone</keyword>
<dbReference type="GO" id="GO:0005886">
    <property type="term" value="C:plasma membrane"/>
    <property type="evidence" value="ECO:0007669"/>
    <property type="project" value="UniProtKB-SubCell"/>
</dbReference>
<feature type="transmembrane region" description="Helical" evidence="14">
    <location>
        <begin position="12"/>
        <end position="32"/>
    </location>
</feature>
<keyword evidence="4" id="KW-0997">Cell inner membrane</keyword>
<feature type="transmembrane region" description="Helical" evidence="14">
    <location>
        <begin position="39"/>
        <end position="61"/>
    </location>
</feature>
<evidence type="ECO:0000313" key="16">
    <source>
        <dbReference type="Proteomes" id="UP000318741"/>
    </source>
</evidence>
<organism evidence="15 16">
    <name type="scientific">Alienimonas californiensis</name>
    <dbReference type="NCBI Taxonomy" id="2527989"/>
    <lineage>
        <taxon>Bacteria</taxon>
        <taxon>Pseudomonadati</taxon>
        <taxon>Planctomycetota</taxon>
        <taxon>Planctomycetia</taxon>
        <taxon>Planctomycetales</taxon>
        <taxon>Planctomycetaceae</taxon>
        <taxon>Alienimonas</taxon>
    </lineage>
</organism>
<dbReference type="Proteomes" id="UP000318741">
    <property type="component" value="Chromosome"/>
</dbReference>
<dbReference type="HAMAP" id="MF_00429">
    <property type="entry name" value="NqrE"/>
    <property type="match status" value="1"/>
</dbReference>
<keyword evidence="12 14" id="KW-0472">Membrane</keyword>
<gene>
    <name evidence="14 15" type="primary">nqrE</name>
    <name evidence="15" type="ORF">CA12_28160</name>
</gene>
<sequence>MTEAYLGLFLKSVFVENLALAFFLGMCTFLAVSKNVKTAIGLGIAVIVIQSITVPANNLIFQHLLRPGALVWLDQLVGSAGSTDPDQFKFASLDLSFLGFISYIGVIAAMVQILEMTLDRYVPALYNALGIFLPLITVNCAILGGSLFMVERKYDFTQSVIYGFGSGVGWALAIVALAGIREKLKYSDVPDGLKGLGITFITVGLMALAFMGLGGI</sequence>
<dbReference type="PANTHER" id="PTHR30335:SF1">
    <property type="entry name" value="NA(+)-TRANSLOCATING NADH-QUINONE REDUCTASE SUBUNIT E"/>
    <property type="match status" value="1"/>
</dbReference>
<dbReference type="OrthoDB" id="9803631at2"/>
<evidence type="ECO:0000256" key="13">
    <source>
        <dbReference type="ARBA" id="ARBA00023201"/>
    </source>
</evidence>
<keyword evidence="6 14" id="KW-1278">Translocase</keyword>
<dbReference type="AlphaFoldDB" id="A0A517PBG8"/>
<keyword evidence="16" id="KW-1185">Reference proteome</keyword>
<evidence type="ECO:0000256" key="2">
    <source>
        <dbReference type="ARBA" id="ARBA00022448"/>
    </source>
</evidence>
<keyword evidence="7 14" id="KW-1133">Transmembrane helix</keyword>
<evidence type="ECO:0000256" key="14">
    <source>
        <dbReference type="HAMAP-Rule" id="MF_00429"/>
    </source>
</evidence>
<keyword evidence="9 14" id="KW-0915">Sodium</keyword>
<evidence type="ECO:0000313" key="15">
    <source>
        <dbReference type="EMBL" id="QDT16710.1"/>
    </source>
</evidence>
<keyword evidence="15" id="KW-0560">Oxidoreductase</keyword>
<dbReference type="GO" id="GO:0006814">
    <property type="term" value="P:sodium ion transport"/>
    <property type="evidence" value="ECO:0007669"/>
    <property type="project" value="UniProtKB-UniRule"/>
</dbReference>
<keyword evidence="2 14" id="KW-0813">Transport</keyword>
<comment type="catalytic activity">
    <reaction evidence="14">
        <text>a ubiquinone + n Na(+)(in) + NADH + H(+) = a ubiquinol + n Na(+)(out) + NAD(+)</text>
        <dbReference type="Rhea" id="RHEA:47748"/>
        <dbReference type="Rhea" id="RHEA-COMP:9565"/>
        <dbReference type="Rhea" id="RHEA-COMP:9566"/>
        <dbReference type="ChEBI" id="CHEBI:15378"/>
        <dbReference type="ChEBI" id="CHEBI:16389"/>
        <dbReference type="ChEBI" id="CHEBI:17976"/>
        <dbReference type="ChEBI" id="CHEBI:29101"/>
        <dbReference type="ChEBI" id="CHEBI:57540"/>
        <dbReference type="ChEBI" id="CHEBI:57945"/>
        <dbReference type="EC" id="7.2.1.1"/>
    </reaction>
</comment>
<evidence type="ECO:0000256" key="3">
    <source>
        <dbReference type="ARBA" id="ARBA00022475"/>
    </source>
</evidence>
<name>A0A517PBG8_9PLAN</name>
<feature type="transmembrane region" description="Helical" evidence="14">
    <location>
        <begin position="192"/>
        <end position="213"/>
    </location>
</feature>
<protein>
    <recommendedName>
        <fullName evidence="14">Na(+)-translocating NADH-quinone reductase subunit E</fullName>
        <shortName evidence="14">Na(+)-NQR subunit E</shortName>
        <shortName evidence="14">Na(+)-translocating NQR subunit E</shortName>
        <ecNumber evidence="14">7.2.1.1</ecNumber>
    </recommendedName>
    <alternativeName>
        <fullName evidence="14">NQR complex subunit E</fullName>
    </alternativeName>
    <alternativeName>
        <fullName evidence="14">NQR-1 subunit E</fullName>
    </alternativeName>
</protein>
<keyword evidence="10 14" id="KW-0406">Ion transport</keyword>
<dbReference type="RefSeq" id="WP_145359648.1">
    <property type="nucleotide sequence ID" value="NZ_CP036265.1"/>
</dbReference>
<dbReference type="Pfam" id="PF02508">
    <property type="entry name" value="Rnf-Nqr"/>
    <property type="match status" value="1"/>
</dbReference>
<dbReference type="KEGG" id="acaf:CA12_28160"/>
<keyword evidence="8 14" id="KW-0520">NAD</keyword>
<comment type="function">
    <text evidence="14">NQR complex catalyzes the reduction of ubiquinone-1 to ubiquinol by two successive reactions, coupled with the transport of Na(+) ions from the cytoplasm to the periplasm. NqrA to NqrE are probably involved in the second step, the conversion of ubisemiquinone to ubiquinol.</text>
</comment>
<evidence type="ECO:0000256" key="6">
    <source>
        <dbReference type="ARBA" id="ARBA00022967"/>
    </source>
</evidence>
<evidence type="ECO:0000256" key="1">
    <source>
        <dbReference type="ARBA" id="ARBA00004127"/>
    </source>
</evidence>
<evidence type="ECO:0000256" key="12">
    <source>
        <dbReference type="ARBA" id="ARBA00023136"/>
    </source>
</evidence>
<proteinExistence type="inferred from homology"/>
<evidence type="ECO:0000256" key="9">
    <source>
        <dbReference type="ARBA" id="ARBA00023053"/>
    </source>
</evidence>
<keyword evidence="5 14" id="KW-0812">Transmembrane</keyword>
<dbReference type="GO" id="GO:0022904">
    <property type="term" value="P:respiratory electron transport chain"/>
    <property type="evidence" value="ECO:0007669"/>
    <property type="project" value="InterPro"/>
</dbReference>
<dbReference type="GO" id="GO:0016655">
    <property type="term" value="F:oxidoreductase activity, acting on NAD(P)H, quinone or similar compound as acceptor"/>
    <property type="evidence" value="ECO:0007669"/>
    <property type="project" value="UniProtKB-UniRule"/>
</dbReference>
<evidence type="ECO:0000256" key="10">
    <source>
        <dbReference type="ARBA" id="ARBA00023065"/>
    </source>
</evidence>
<dbReference type="PANTHER" id="PTHR30335">
    <property type="entry name" value="INTEGRAL MEMBRANE PROTEIN OF SOXR-REDUCING COMPLEX"/>
    <property type="match status" value="1"/>
</dbReference>
<keyword evidence="3 14" id="KW-1003">Cell membrane</keyword>
<dbReference type="GO" id="GO:0012505">
    <property type="term" value="C:endomembrane system"/>
    <property type="evidence" value="ECO:0007669"/>
    <property type="project" value="UniProtKB-SubCell"/>
</dbReference>